<keyword evidence="4" id="KW-0697">Rotamase</keyword>
<dbReference type="InterPro" id="IPR037218">
    <property type="entry name" value="PTPA_sf"/>
</dbReference>
<dbReference type="EC" id="5.2.1.8" evidence="4"/>
<evidence type="ECO:0000256" key="1">
    <source>
        <dbReference type="ARBA" id="ARBA00011019"/>
    </source>
</evidence>
<dbReference type="GO" id="GO:0005634">
    <property type="term" value="C:nucleus"/>
    <property type="evidence" value="ECO:0007669"/>
    <property type="project" value="TreeGrafter"/>
</dbReference>
<dbReference type="STRING" id="6182.A0A4Z2DQW5"/>
<protein>
    <recommendedName>
        <fullName evidence="2 4">Serine/threonine-protein phosphatase 2A activator</fullName>
        <ecNumber evidence="4">5.2.1.8</ecNumber>
    </recommendedName>
    <alternativeName>
        <fullName evidence="3 4">Phosphotyrosyl phosphatase activator</fullName>
    </alternativeName>
</protein>
<comment type="caution">
    <text evidence="5">The sequence shown here is derived from an EMBL/GenBank/DDBJ whole genome shotgun (WGS) entry which is preliminary data.</text>
</comment>
<keyword evidence="4" id="KW-0963">Cytoplasm</keyword>
<comment type="similarity">
    <text evidence="1 4">Belongs to the PTPA-type PPIase family.</text>
</comment>
<dbReference type="Proteomes" id="UP000311919">
    <property type="component" value="Unassembled WGS sequence"/>
</dbReference>
<dbReference type="GO" id="GO:0000159">
    <property type="term" value="C:protein phosphatase type 2A complex"/>
    <property type="evidence" value="ECO:0007669"/>
    <property type="project" value="TreeGrafter"/>
</dbReference>
<comment type="function">
    <text evidence="4">PPIases accelerate the folding of proteins. It catalyzes the cis-trans isomerization of proline imidic peptide bonds in oligopeptides.</text>
</comment>
<dbReference type="PANTHER" id="PTHR10012:SF0">
    <property type="entry name" value="SERINE_THREONINE-PROTEIN PHOSPHATASE 2A ACTIVATOR"/>
    <property type="match status" value="1"/>
</dbReference>
<name>A0A4Z2DQW5_SCHJA</name>
<proteinExistence type="inferred from homology"/>
<comment type="catalytic activity">
    <reaction evidence="4">
        <text>[protein]-peptidylproline (omega=180) = [protein]-peptidylproline (omega=0)</text>
        <dbReference type="Rhea" id="RHEA:16237"/>
        <dbReference type="Rhea" id="RHEA-COMP:10747"/>
        <dbReference type="Rhea" id="RHEA-COMP:10748"/>
        <dbReference type="ChEBI" id="CHEBI:83833"/>
        <dbReference type="ChEBI" id="CHEBI:83834"/>
        <dbReference type="EC" id="5.2.1.8"/>
    </reaction>
</comment>
<dbReference type="PANTHER" id="PTHR10012">
    <property type="entry name" value="SERINE/THREONINE-PROTEIN PHOSPHATASE 2A REGULATORY SUBUNIT B"/>
    <property type="match status" value="1"/>
</dbReference>
<organism evidence="5 6">
    <name type="scientific">Schistosoma japonicum</name>
    <name type="common">Blood fluke</name>
    <dbReference type="NCBI Taxonomy" id="6182"/>
    <lineage>
        <taxon>Eukaryota</taxon>
        <taxon>Metazoa</taxon>
        <taxon>Spiralia</taxon>
        <taxon>Lophotrochozoa</taxon>
        <taxon>Platyhelminthes</taxon>
        <taxon>Trematoda</taxon>
        <taxon>Digenea</taxon>
        <taxon>Strigeidida</taxon>
        <taxon>Schistosomatoidea</taxon>
        <taxon>Schistosomatidae</taxon>
        <taxon>Schistosoma</taxon>
    </lineage>
</organism>
<evidence type="ECO:0000313" key="6">
    <source>
        <dbReference type="Proteomes" id="UP000311919"/>
    </source>
</evidence>
<keyword evidence="6" id="KW-1185">Reference proteome</keyword>
<evidence type="ECO:0000256" key="3">
    <source>
        <dbReference type="ARBA" id="ARBA00044820"/>
    </source>
</evidence>
<evidence type="ECO:0000256" key="2">
    <source>
        <dbReference type="ARBA" id="ARBA00044786"/>
    </source>
</evidence>
<reference evidence="5 6" key="1">
    <citation type="submission" date="2019-03" db="EMBL/GenBank/DDBJ databases">
        <title>An improved genome assembly of the fluke Schistosoma japonicum.</title>
        <authorList>
            <person name="Hu W."/>
            <person name="Luo F."/>
            <person name="Yin M."/>
            <person name="Mo X."/>
            <person name="Sun C."/>
            <person name="Wu Q."/>
            <person name="Zhu B."/>
            <person name="Xiang M."/>
            <person name="Wang J."/>
            <person name="Wang Y."/>
            <person name="Zhang T."/>
            <person name="Xu B."/>
            <person name="Zheng H."/>
            <person name="Feng Z."/>
        </authorList>
    </citation>
    <scope>NUCLEOTIDE SEQUENCE [LARGE SCALE GENOMIC DNA]</scope>
    <source>
        <strain evidence="5">HuSjv2</strain>
        <tissue evidence="5">Worms</tissue>
    </source>
</reference>
<dbReference type="SUPFAM" id="SSF140984">
    <property type="entry name" value="PTPA-like"/>
    <property type="match status" value="1"/>
</dbReference>
<dbReference type="EMBL" id="SKCS01000061">
    <property type="protein sequence ID" value="TNN18921.1"/>
    <property type="molecule type" value="Genomic_DNA"/>
</dbReference>
<keyword evidence="4" id="KW-0413">Isomerase</keyword>
<evidence type="ECO:0000313" key="5">
    <source>
        <dbReference type="EMBL" id="TNN18921.1"/>
    </source>
</evidence>
<dbReference type="GO" id="GO:0005737">
    <property type="term" value="C:cytoplasm"/>
    <property type="evidence" value="ECO:0007669"/>
    <property type="project" value="UniProtKB-SubCell"/>
</dbReference>
<gene>
    <name evidence="5" type="ORF">EWB00_009690</name>
</gene>
<dbReference type="AlphaFoldDB" id="A0A4Z2DQW5"/>
<dbReference type="GO" id="GO:0003755">
    <property type="term" value="F:peptidyl-prolyl cis-trans isomerase activity"/>
    <property type="evidence" value="ECO:0007669"/>
    <property type="project" value="UniProtKB-KW"/>
</dbReference>
<sequence>MLTSFVLSSLTRKFDLYVNGFFQRFLYLQTHMGLTKKIISPTDLRQWVSSIAYSEILNLINSVNNKLISQPIQNNLVYSKAISLVCEVLDKLQQAVSDYPPEEQPQRFGNKSFRRWFTWLQENAISLCSIIFHDHGTTDFSDPPISYTEALEEVAGYLTESVGNSIRIDYGTGHELAFLAFLTCLFKIKILQTQKTDPDSSTHQQLMIS</sequence>
<dbReference type="GO" id="GO:0008160">
    <property type="term" value="F:protein tyrosine phosphatase activator activity"/>
    <property type="evidence" value="ECO:0007669"/>
    <property type="project" value="TreeGrafter"/>
</dbReference>
<accession>A0A4Z2DQW5</accession>
<dbReference type="Pfam" id="PF03095">
    <property type="entry name" value="PTPA"/>
    <property type="match status" value="1"/>
</dbReference>
<dbReference type="InterPro" id="IPR004327">
    <property type="entry name" value="Phstyr_phstse_ac"/>
</dbReference>
<evidence type="ECO:0000256" key="4">
    <source>
        <dbReference type="RuleBase" id="RU361210"/>
    </source>
</evidence>
<dbReference type="GO" id="GO:0007052">
    <property type="term" value="P:mitotic spindle organization"/>
    <property type="evidence" value="ECO:0007669"/>
    <property type="project" value="TreeGrafter"/>
</dbReference>
<dbReference type="OrthoDB" id="16120at2759"/>
<comment type="subcellular location">
    <subcellularLocation>
        <location evidence="4">Cytoplasm</location>
    </subcellularLocation>
</comment>